<dbReference type="AlphaFoldDB" id="A0A1G8YBB5"/>
<dbReference type="Proteomes" id="UP000198701">
    <property type="component" value="Unassembled WGS sequence"/>
</dbReference>
<keyword evidence="3" id="KW-0282">Flagellum</keyword>
<feature type="compositionally biased region" description="Polar residues" evidence="1">
    <location>
        <begin position="372"/>
        <end position="384"/>
    </location>
</feature>
<feature type="compositionally biased region" description="Basic and acidic residues" evidence="1">
    <location>
        <begin position="70"/>
        <end position="82"/>
    </location>
</feature>
<reference evidence="3 4" key="1">
    <citation type="submission" date="2016-10" db="EMBL/GenBank/DDBJ databases">
        <authorList>
            <person name="de Groot N.N."/>
        </authorList>
    </citation>
    <scope>NUCLEOTIDE SEQUENCE [LARGE SCALE GENOMIC DNA]</scope>
    <source>
        <strain evidence="3 4">CGMCC 1.5382</strain>
    </source>
</reference>
<protein>
    <submittedName>
        <fullName evidence="3">Flagellar hook-length control protein FliK</fullName>
    </submittedName>
</protein>
<evidence type="ECO:0000313" key="3">
    <source>
        <dbReference type="EMBL" id="SDK00128.1"/>
    </source>
</evidence>
<feature type="domain" description="Flagellar hook-length control protein-like C-terminal" evidence="2">
    <location>
        <begin position="311"/>
        <end position="385"/>
    </location>
</feature>
<dbReference type="EMBL" id="FNFU01000002">
    <property type="protein sequence ID" value="SDK00128.1"/>
    <property type="molecule type" value="Genomic_DNA"/>
</dbReference>
<dbReference type="InterPro" id="IPR038610">
    <property type="entry name" value="FliK-like_C_sf"/>
</dbReference>
<dbReference type="InterPro" id="IPR021136">
    <property type="entry name" value="Flagellar_hook_control-like_C"/>
</dbReference>
<dbReference type="Gene3D" id="3.30.750.140">
    <property type="match status" value="1"/>
</dbReference>
<feature type="compositionally biased region" description="Low complexity" evidence="1">
    <location>
        <begin position="16"/>
        <end position="27"/>
    </location>
</feature>
<proteinExistence type="predicted"/>
<keyword evidence="3" id="KW-0966">Cell projection</keyword>
<evidence type="ECO:0000313" key="4">
    <source>
        <dbReference type="Proteomes" id="UP000198701"/>
    </source>
</evidence>
<feature type="region of interest" description="Disordered" evidence="1">
    <location>
        <begin position="45"/>
        <end position="88"/>
    </location>
</feature>
<evidence type="ECO:0000259" key="2">
    <source>
        <dbReference type="Pfam" id="PF02120"/>
    </source>
</evidence>
<feature type="region of interest" description="Disordered" evidence="1">
    <location>
        <begin position="372"/>
        <end position="438"/>
    </location>
</feature>
<dbReference type="CDD" id="cd17470">
    <property type="entry name" value="T3SS_Flik_C"/>
    <property type="match status" value="1"/>
</dbReference>
<feature type="compositionally biased region" description="Low complexity" evidence="1">
    <location>
        <begin position="136"/>
        <end position="151"/>
    </location>
</feature>
<sequence>MSLSLARMTAPPSPPSAAAGPVTSADPRAGAAGFAAVLTGALEADTSAHLPAEPMTAEPAPAEPETAESEPAKRRLGVERALSEPGSGVVAPVSDAAWNAVPVAVPVAGVPAQPELTAPALSALAAGSAFAPASAVAPAPADRRPTPAQRTEPAAPRTAIPASLIPASSLISASLTPASLTPASLTPASLTPAVPTALPQSPTTVASAAPSRSSATPGASAATPGSAVAPPVAASARTVADVAPVAPDGSLAPDAAPSAPAAQPAPAAPVFPGLSSTSAAPVAAQAAPPAAPPAPLASQIAGPLFTLAGARSGEHVLTINVAPDNLGPVTVRAHITGDNIRVELFAPTDLGRDALRAMLPDLRRDLAGSGMNAQLNLSSGSQPEDQPGDPSADRGAFGRDRAEHEAREETGRRRAAAAAERTAPSALAATSSTIDVMA</sequence>
<keyword evidence="3" id="KW-0969">Cilium</keyword>
<feature type="region of interest" description="Disordered" evidence="1">
    <location>
        <begin position="1"/>
        <end position="27"/>
    </location>
</feature>
<feature type="compositionally biased region" description="Low complexity" evidence="1">
    <location>
        <begin position="416"/>
        <end position="438"/>
    </location>
</feature>
<dbReference type="STRING" id="386301.SAMN05216282_10289"/>
<feature type="compositionally biased region" description="Basic and acidic residues" evidence="1">
    <location>
        <begin position="396"/>
        <end position="412"/>
    </location>
</feature>
<organism evidence="3 4">
    <name type="scientific">Cryobacterium psychrotolerans</name>
    <dbReference type="NCBI Taxonomy" id="386301"/>
    <lineage>
        <taxon>Bacteria</taxon>
        <taxon>Bacillati</taxon>
        <taxon>Actinomycetota</taxon>
        <taxon>Actinomycetes</taxon>
        <taxon>Micrococcales</taxon>
        <taxon>Microbacteriaceae</taxon>
        <taxon>Cryobacterium</taxon>
    </lineage>
</organism>
<feature type="compositionally biased region" description="Low complexity" evidence="1">
    <location>
        <begin position="51"/>
        <end position="64"/>
    </location>
</feature>
<name>A0A1G8YBB5_9MICO</name>
<feature type="compositionally biased region" description="Low complexity" evidence="1">
    <location>
        <begin position="201"/>
        <end position="228"/>
    </location>
</feature>
<accession>A0A1G8YBB5</accession>
<feature type="region of interest" description="Disordered" evidence="1">
    <location>
        <begin position="136"/>
        <end position="161"/>
    </location>
</feature>
<feature type="region of interest" description="Disordered" evidence="1">
    <location>
        <begin position="194"/>
        <end position="228"/>
    </location>
</feature>
<dbReference type="Pfam" id="PF02120">
    <property type="entry name" value="Flg_hook"/>
    <property type="match status" value="1"/>
</dbReference>
<keyword evidence="4" id="KW-1185">Reference proteome</keyword>
<evidence type="ECO:0000256" key="1">
    <source>
        <dbReference type="SAM" id="MobiDB-lite"/>
    </source>
</evidence>
<gene>
    <name evidence="3" type="ORF">SAMN05216282_10289</name>
</gene>